<dbReference type="Proteomes" id="UP000250140">
    <property type="component" value="Unassembled WGS sequence"/>
</dbReference>
<evidence type="ECO:0000313" key="2">
    <source>
        <dbReference type="Proteomes" id="UP000250140"/>
    </source>
</evidence>
<name>A0A8E2JMA8_9PEZI</name>
<accession>A0A8E2JMA8</accession>
<proteinExistence type="predicted"/>
<evidence type="ECO:0000313" key="1">
    <source>
        <dbReference type="EMBL" id="OCL01969.1"/>
    </source>
</evidence>
<keyword evidence="2" id="KW-1185">Reference proteome</keyword>
<reference evidence="1 2" key="1">
    <citation type="journal article" date="2016" name="Nat. Commun.">
        <title>Ectomycorrhizal ecology is imprinted in the genome of the dominant symbiotic fungus Cenococcum geophilum.</title>
        <authorList>
            <consortium name="DOE Joint Genome Institute"/>
            <person name="Peter M."/>
            <person name="Kohler A."/>
            <person name="Ohm R.A."/>
            <person name="Kuo A."/>
            <person name="Krutzmann J."/>
            <person name="Morin E."/>
            <person name="Arend M."/>
            <person name="Barry K.W."/>
            <person name="Binder M."/>
            <person name="Choi C."/>
            <person name="Clum A."/>
            <person name="Copeland A."/>
            <person name="Grisel N."/>
            <person name="Haridas S."/>
            <person name="Kipfer T."/>
            <person name="LaButti K."/>
            <person name="Lindquist E."/>
            <person name="Lipzen A."/>
            <person name="Maire R."/>
            <person name="Meier B."/>
            <person name="Mihaltcheva S."/>
            <person name="Molinier V."/>
            <person name="Murat C."/>
            <person name="Poggeler S."/>
            <person name="Quandt C.A."/>
            <person name="Sperisen C."/>
            <person name="Tritt A."/>
            <person name="Tisserant E."/>
            <person name="Crous P.W."/>
            <person name="Henrissat B."/>
            <person name="Nehls U."/>
            <person name="Egli S."/>
            <person name="Spatafora J.W."/>
            <person name="Grigoriev I.V."/>
            <person name="Martin F.M."/>
        </authorList>
    </citation>
    <scope>NUCLEOTIDE SEQUENCE [LARGE SCALE GENOMIC DNA]</scope>
    <source>
        <strain evidence="1 2">CBS 207.34</strain>
    </source>
</reference>
<dbReference type="AlphaFoldDB" id="A0A8E2JMA8"/>
<dbReference type="EMBL" id="KV751026">
    <property type="protein sequence ID" value="OCL01969.1"/>
    <property type="molecule type" value="Genomic_DNA"/>
</dbReference>
<organism evidence="1 2">
    <name type="scientific">Glonium stellatum</name>
    <dbReference type="NCBI Taxonomy" id="574774"/>
    <lineage>
        <taxon>Eukaryota</taxon>
        <taxon>Fungi</taxon>
        <taxon>Dikarya</taxon>
        <taxon>Ascomycota</taxon>
        <taxon>Pezizomycotina</taxon>
        <taxon>Dothideomycetes</taxon>
        <taxon>Pleosporomycetidae</taxon>
        <taxon>Gloniales</taxon>
        <taxon>Gloniaceae</taxon>
        <taxon>Glonium</taxon>
    </lineage>
</organism>
<protein>
    <submittedName>
        <fullName evidence="1">Uncharacterized protein</fullName>
    </submittedName>
</protein>
<gene>
    <name evidence="1" type="ORF">AOQ84DRAFT_443678</name>
</gene>
<sequence>MAQTSEPRQQQGTKLKISLGRMFALHFALSALNIGLSNITPALELYAPSTQAALAANCFTRQENGHTIHSCVQIDNICDSTNDKKKCPRTVDPTLTPSIQALPKAMLREKVQLLKQYSMSLADDVYSKFKTASNAQNAYTVNPPKPKSETKIYETVSSTASRLVKWKNMVKGLRATARSHLLAVYSKLATPFALTSLQILLSTVHAVRSFVELTLGFSAILLLLDKLFCDLAVQQRLPPRITGTYKEKTARGCKGILAILLLQRLWEYITMQAINTDNIFAPLLYSCNMIFWTGIAMKDINITAIRRDIADIFAACAHAIYSLRAFRTDRDAHERFAEWAATWADQITWCIATGFCESLVDPKAAFLFPFTYMGLIKGRWPGEDVLFSSADIKDTIASNIESMVKRGVASGSGDTLPEDYDSDRPHGEVWEAELQTLIAEGQVLSRAERVREVLIESESDGDWEKILY</sequence>
<dbReference type="OrthoDB" id="10454631at2759"/>